<dbReference type="PROSITE" id="PS51257">
    <property type="entry name" value="PROKAR_LIPOPROTEIN"/>
    <property type="match status" value="1"/>
</dbReference>
<evidence type="ECO:0000256" key="1">
    <source>
        <dbReference type="SAM" id="MobiDB-lite"/>
    </source>
</evidence>
<dbReference type="RefSeq" id="WP_190452602.1">
    <property type="nucleotide sequence ID" value="NZ_JAMPLM010000057.1"/>
</dbReference>
<feature type="compositionally biased region" description="Polar residues" evidence="1">
    <location>
        <begin position="1049"/>
        <end position="1058"/>
    </location>
</feature>
<dbReference type="Proteomes" id="UP001476950">
    <property type="component" value="Unassembled WGS sequence"/>
</dbReference>
<comment type="caution">
    <text evidence="3">The sequence shown here is derived from an EMBL/GenBank/DDBJ whole genome shotgun (WGS) entry which is preliminary data.</text>
</comment>
<gene>
    <name evidence="3" type="ORF">NDI38_27980</name>
</gene>
<reference evidence="3 4" key="1">
    <citation type="submission" date="2022-04" db="EMBL/GenBank/DDBJ databases">
        <title>Positive selection, recombination, and allopatry shape intraspecific diversity of widespread and dominant cyanobacteria.</title>
        <authorList>
            <person name="Wei J."/>
            <person name="Shu W."/>
            <person name="Hu C."/>
        </authorList>
    </citation>
    <scope>NUCLEOTIDE SEQUENCE [LARGE SCALE GENOMIC DNA]</scope>
    <source>
        <strain evidence="3 4">AS-A4</strain>
    </source>
</reference>
<proteinExistence type="predicted"/>
<dbReference type="InterPro" id="IPR008638">
    <property type="entry name" value="FhaB/CdiA-like_TPS"/>
</dbReference>
<protein>
    <submittedName>
        <fullName evidence="3">Filamentous hemagglutinin N-terminal domain-containing protein</fullName>
    </submittedName>
</protein>
<feature type="region of interest" description="Disordered" evidence="1">
    <location>
        <begin position="1040"/>
        <end position="1060"/>
    </location>
</feature>
<dbReference type="Pfam" id="PF05860">
    <property type="entry name" value="TPS"/>
    <property type="match status" value="1"/>
</dbReference>
<keyword evidence="4" id="KW-1185">Reference proteome</keyword>
<sequence>MARSWKYWSYQLGLIACLSAGATVVEASIADLWSRSSVLAQVTPDGTLNTTVNAAGNRFTITNGTARGNNLFHSFGQFSIPRGGSATFDLLNAPNITTIFSRVTGGSTSNINGLIQTISSNNRASLFLMNPSGIIFGPNARLDIRGSFIATTANGVEFSNQGFFSLASNPDDLPLLTVNPSALLFNQIAAQPIINRSTANSTGLTVDRGQSLLLVGGDVRLDKGRLTAPEGRVELGGVAGVGTVGLSVNGSDLRLSFADSAARADISLINGAVVNANGTRGGSIQVHGRAVTLSEGAWMTNSTLGAGTGGDLSVNATESVQLSGTTASGPGGLFTQTFGTGDAGDLTIQTRQLMIRDGAQVSAGTFGDGAGGNLSVFAVESVAVSGFSADGFPSGLFTETVRGTGDAGDLTIQTRQLRLQGGALISAGSPGDGVGGNLSILATELVEVSEFFSNGQFFFPSGLYTSAVGEIGDAGDLTIQTETLIIRNGAEVSAGTRGGGKGGRLTVEALGAVQIIGASPTGRFPSNLSTEAEGGTGSAGDLTIRTGQLVVRDGAEISASTRGEGKGGNLTIDTGKLLLQNGSRIAAATFGTGDGGRLTVEAADSVQLVGVSANNQRSNQLTTQTSGTGTAGDLTLNTKYLMLQDGSQIAAGTTGVGEGGNLTVMASDSVHLSGTRGRFPTGLIVNTQGTGDAGDLSITTKDLLLQNGAQVSASTLSAGDGGRLRVSASDSVQVIGTSVERGFPSGLFANTEGDGDAGELTIQTRRLSIQDGAEVGTSTFGNSEGAGGDLSITASESVEVSGTSALGKVSGLFSQAQGIGDAGNLRIETGQLSVQNSARVSVSGEGTGNAGNLTVGAGSILLDNQGQLRATTAFGEGGNIYLQAQDLVLMRRNSLISAEARNNGNGGNITIDASFIVAVPNENSDIIANAFRGRGGNINITTQGIYGLKFRERLSPLSDINASSEFGVAGVVEINTLEVDPNRGLVALPVEPTTPQVAEGCQTGSRSTSRFVVTGRGGLPPNPGEALSSDAVDVGLVTLNSRAEERSSPAPSLSSTRTNPEKIVEAQGWIVDQSGDVMLIAQAPAATPHRSSQLFANCQASRSNAGD</sequence>
<dbReference type="InterPro" id="IPR011050">
    <property type="entry name" value="Pectin_lyase_fold/virulence"/>
</dbReference>
<evidence type="ECO:0000313" key="3">
    <source>
        <dbReference type="EMBL" id="MEP1062216.1"/>
    </source>
</evidence>
<dbReference type="NCBIfam" id="TIGR01901">
    <property type="entry name" value="adhes_NPXG"/>
    <property type="match status" value="1"/>
</dbReference>
<organism evidence="3 4">
    <name type="scientific">Stenomitos frigidus AS-A4</name>
    <dbReference type="NCBI Taxonomy" id="2933935"/>
    <lineage>
        <taxon>Bacteria</taxon>
        <taxon>Bacillati</taxon>
        <taxon>Cyanobacteriota</taxon>
        <taxon>Cyanophyceae</taxon>
        <taxon>Leptolyngbyales</taxon>
        <taxon>Leptolyngbyaceae</taxon>
        <taxon>Stenomitos</taxon>
    </lineage>
</organism>
<name>A0ABV0KSI5_9CYAN</name>
<dbReference type="Gene3D" id="2.160.20.10">
    <property type="entry name" value="Single-stranded right-handed beta-helix, Pectin lyase-like"/>
    <property type="match status" value="3"/>
</dbReference>
<feature type="domain" description="Filamentous haemagglutinin FhaB/tRNA nuclease CdiA-like TPS" evidence="2">
    <location>
        <begin position="43"/>
        <end position="159"/>
    </location>
</feature>
<dbReference type="SUPFAM" id="SSF51126">
    <property type="entry name" value="Pectin lyase-like"/>
    <property type="match status" value="4"/>
</dbReference>
<dbReference type="EMBL" id="JAMPLM010000057">
    <property type="protein sequence ID" value="MEP1062216.1"/>
    <property type="molecule type" value="Genomic_DNA"/>
</dbReference>
<dbReference type="SMART" id="SM00912">
    <property type="entry name" value="Haemagg_act"/>
    <property type="match status" value="1"/>
</dbReference>
<dbReference type="InterPro" id="IPR012334">
    <property type="entry name" value="Pectin_lyas_fold"/>
</dbReference>
<evidence type="ECO:0000313" key="4">
    <source>
        <dbReference type="Proteomes" id="UP001476950"/>
    </source>
</evidence>
<accession>A0ABV0KSI5</accession>
<evidence type="ECO:0000259" key="2">
    <source>
        <dbReference type="SMART" id="SM00912"/>
    </source>
</evidence>